<evidence type="ECO:0008006" key="3">
    <source>
        <dbReference type="Google" id="ProtNLM"/>
    </source>
</evidence>
<dbReference type="STRING" id="880071.Fleli_1184"/>
<organism evidence="1 2">
    <name type="scientific">Bernardetia litoralis (strain ATCC 23117 / DSM 6794 / NBRC 15988 / NCIMB 1366 / Fx l1 / Sio-4)</name>
    <name type="common">Flexibacter litoralis</name>
    <dbReference type="NCBI Taxonomy" id="880071"/>
    <lineage>
        <taxon>Bacteria</taxon>
        <taxon>Pseudomonadati</taxon>
        <taxon>Bacteroidota</taxon>
        <taxon>Cytophagia</taxon>
        <taxon>Cytophagales</taxon>
        <taxon>Bernardetiaceae</taxon>
        <taxon>Bernardetia</taxon>
    </lineage>
</organism>
<sequence>MLEKFKYILLVILVITLASCESKSKKLEGKWIGKSLSSPILEKNIKSFPKSVADVVRKQQDSTIQLKVDSMYVEFEIKNYEGTKGILYTNVYTTKEVVLWQYLEEESQIRLYEPDKKDRYWNVLEFIDESLIVEMNDGENNWKMSFVRDKTINKDLKLTQK</sequence>
<keyword evidence="2" id="KW-1185">Reference proteome</keyword>
<name>I4AI37_BERLS</name>
<dbReference type="HOGENOM" id="CLU_1641255_0_0_10"/>
<protein>
    <recommendedName>
        <fullName evidence="3">Lipocalin-like domain-containing protein</fullName>
    </recommendedName>
</protein>
<dbReference type="RefSeq" id="WP_014797079.1">
    <property type="nucleotide sequence ID" value="NC_018018.1"/>
</dbReference>
<evidence type="ECO:0000313" key="1">
    <source>
        <dbReference type="EMBL" id="AFM03622.1"/>
    </source>
</evidence>
<dbReference type="OrthoDB" id="1146847at2"/>
<accession>I4AI37</accession>
<dbReference type="PROSITE" id="PS51257">
    <property type="entry name" value="PROKAR_LIPOPROTEIN"/>
    <property type="match status" value="1"/>
</dbReference>
<proteinExistence type="predicted"/>
<dbReference type="KEGG" id="fli:Fleli_1184"/>
<reference evidence="2" key="1">
    <citation type="submission" date="2012-06" db="EMBL/GenBank/DDBJ databases">
        <title>The complete genome of Flexibacter litoralis DSM 6794.</title>
        <authorList>
            <person name="Lucas S."/>
            <person name="Copeland A."/>
            <person name="Lapidus A."/>
            <person name="Glavina del Rio T."/>
            <person name="Dalin E."/>
            <person name="Tice H."/>
            <person name="Bruce D."/>
            <person name="Goodwin L."/>
            <person name="Pitluck S."/>
            <person name="Peters L."/>
            <person name="Ovchinnikova G."/>
            <person name="Lu M."/>
            <person name="Kyrpides N."/>
            <person name="Mavromatis K."/>
            <person name="Ivanova N."/>
            <person name="Brettin T."/>
            <person name="Detter J.C."/>
            <person name="Han C."/>
            <person name="Larimer F."/>
            <person name="Land M."/>
            <person name="Hauser L."/>
            <person name="Markowitz V."/>
            <person name="Cheng J.-F."/>
            <person name="Hugenholtz P."/>
            <person name="Woyke T."/>
            <person name="Wu D."/>
            <person name="Spring S."/>
            <person name="Lang E."/>
            <person name="Kopitz M."/>
            <person name="Brambilla E."/>
            <person name="Klenk H.-P."/>
            <person name="Eisen J.A."/>
        </authorList>
    </citation>
    <scope>NUCLEOTIDE SEQUENCE [LARGE SCALE GENOMIC DNA]</scope>
    <source>
        <strain evidence="2">ATCC 23117 / DSM 6794 / NBRC 15988 / NCIMB 1366 / Sio-4</strain>
    </source>
</reference>
<gene>
    <name evidence="1" type="ordered locus">Fleli_1184</name>
</gene>
<dbReference type="AlphaFoldDB" id="I4AI37"/>
<dbReference type="EMBL" id="CP003345">
    <property type="protein sequence ID" value="AFM03622.1"/>
    <property type="molecule type" value="Genomic_DNA"/>
</dbReference>
<evidence type="ECO:0000313" key="2">
    <source>
        <dbReference type="Proteomes" id="UP000006054"/>
    </source>
</evidence>
<dbReference type="Proteomes" id="UP000006054">
    <property type="component" value="Chromosome"/>
</dbReference>